<evidence type="ECO:0000256" key="1">
    <source>
        <dbReference type="SAM" id="Phobius"/>
    </source>
</evidence>
<proteinExistence type="predicted"/>
<feature type="transmembrane region" description="Helical" evidence="1">
    <location>
        <begin position="6"/>
        <end position="22"/>
    </location>
</feature>
<organism evidence="2 3">
    <name type="scientific">Carboxydocella sporoproducens DSM 16521</name>
    <dbReference type="NCBI Taxonomy" id="1121270"/>
    <lineage>
        <taxon>Bacteria</taxon>
        <taxon>Bacillati</taxon>
        <taxon>Bacillota</taxon>
        <taxon>Clostridia</taxon>
        <taxon>Eubacteriales</taxon>
        <taxon>Clostridiales Family XVI. Incertae Sedis</taxon>
        <taxon>Carboxydocella</taxon>
    </lineage>
</organism>
<evidence type="ECO:0000313" key="3">
    <source>
        <dbReference type="Proteomes" id="UP000189933"/>
    </source>
</evidence>
<sequence length="65" mass="7091">METLLLILMLAISILISWILVGRKEPEAGSMKKYLFLAIGYGVANGAIFAGAIALINLLQYHTLK</sequence>
<dbReference type="AlphaFoldDB" id="A0A1T4LLU1"/>
<accession>A0A1T4LLU1</accession>
<name>A0A1T4LLU1_9FIRM</name>
<keyword evidence="1" id="KW-0812">Transmembrane</keyword>
<dbReference type="Proteomes" id="UP000189933">
    <property type="component" value="Unassembled WGS sequence"/>
</dbReference>
<feature type="transmembrane region" description="Helical" evidence="1">
    <location>
        <begin position="34"/>
        <end position="59"/>
    </location>
</feature>
<dbReference type="EMBL" id="FUXM01000002">
    <property type="protein sequence ID" value="SJZ55498.1"/>
    <property type="molecule type" value="Genomic_DNA"/>
</dbReference>
<keyword evidence="1" id="KW-1133">Transmembrane helix</keyword>
<reference evidence="3" key="1">
    <citation type="submission" date="2017-02" db="EMBL/GenBank/DDBJ databases">
        <authorList>
            <person name="Varghese N."/>
            <person name="Submissions S."/>
        </authorList>
    </citation>
    <scope>NUCLEOTIDE SEQUENCE [LARGE SCALE GENOMIC DNA]</scope>
    <source>
        <strain evidence="3">DSM 16521</strain>
    </source>
</reference>
<protein>
    <submittedName>
        <fullName evidence="2">Uncharacterized protein</fullName>
    </submittedName>
</protein>
<gene>
    <name evidence="2" type="ORF">SAMN02745885_00207</name>
</gene>
<dbReference type="RefSeq" id="WP_078664367.1">
    <property type="nucleotide sequence ID" value="NZ_FUXM01000002.1"/>
</dbReference>
<keyword evidence="1" id="KW-0472">Membrane</keyword>
<keyword evidence="3" id="KW-1185">Reference proteome</keyword>
<evidence type="ECO:0000313" key="2">
    <source>
        <dbReference type="EMBL" id="SJZ55498.1"/>
    </source>
</evidence>